<evidence type="ECO:0008006" key="3">
    <source>
        <dbReference type="Google" id="ProtNLM"/>
    </source>
</evidence>
<dbReference type="OrthoDB" id="1934862at2759"/>
<name>A0A8J5WVS6_ZIZPA</name>
<reference evidence="1" key="1">
    <citation type="journal article" date="2021" name="bioRxiv">
        <title>Whole Genome Assembly and Annotation of Northern Wild Rice, Zizania palustris L., Supports a Whole Genome Duplication in the Zizania Genus.</title>
        <authorList>
            <person name="Haas M."/>
            <person name="Kono T."/>
            <person name="Macchietto M."/>
            <person name="Millas R."/>
            <person name="McGilp L."/>
            <person name="Shao M."/>
            <person name="Duquette J."/>
            <person name="Hirsch C.N."/>
            <person name="Kimball J."/>
        </authorList>
    </citation>
    <scope>NUCLEOTIDE SEQUENCE</scope>
    <source>
        <tissue evidence="1">Fresh leaf tissue</tissue>
    </source>
</reference>
<dbReference type="Proteomes" id="UP000729402">
    <property type="component" value="Unassembled WGS sequence"/>
</dbReference>
<evidence type="ECO:0000313" key="2">
    <source>
        <dbReference type="Proteomes" id="UP000729402"/>
    </source>
</evidence>
<feature type="non-terminal residue" evidence="1">
    <location>
        <position position="1"/>
    </location>
</feature>
<organism evidence="1 2">
    <name type="scientific">Zizania palustris</name>
    <name type="common">Northern wild rice</name>
    <dbReference type="NCBI Taxonomy" id="103762"/>
    <lineage>
        <taxon>Eukaryota</taxon>
        <taxon>Viridiplantae</taxon>
        <taxon>Streptophyta</taxon>
        <taxon>Embryophyta</taxon>
        <taxon>Tracheophyta</taxon>
        <taxon>Spermatophyta</taxon>
        <taxon>Magnoliopsida</taxon>
        <taxon>Liliopsida</taxon>
        <taxon>Poales</taxon>
        <taxon>Poaceae</taxon>
        <taxon>BOP clade</taxon>
        <taxon>Oryzoideae</taxon>
        <taxon>Oryzeae</taxon>
        <taxon>Zizaniinae</taxon>
        <taxon>Zizania</taxon>
    </lineage>
</organism>
<accession>A0A8J5WVS6</accession>
<dbReference type="EMBL" id="JAAALK010000079">
    <property type="protein sequence ID" value="KAG8095837.1"/>
    <property type="molecule type" value="Genomic_DNA"/>
</dbReference>
<sequence>GAPRTEVLGQWTGGLAEDATWENLEEMQHQFPASVAWGQATIQGRGDVKSPVECVLDVEQCSKPGKGAQPLREGHTRVRKPNARVVGPEWVV</sequence>
<protein>
    <recommendedName>
        <fullName evidence="3">Chromo domain-containing protein</fullName>
    </recommendedName>
</protein>
<proteinExistence type="predicted"/>
<dbReference type="AlphaFoldDB" id="A0A8J5WVS6"/>
<comment type="caution">
    <text evidence="1">The sequence shown here is derived from an EMBL/GenBank/DDBJ whole genome shotgun (WGS) entry which is preliminary data.</text>
</comment>
<gene>
    <name evidence="1" type="ORF">GUJ93_ZPchr0013g35430</name>
</gene>
<keyword evidence="2" id="KW-1185">Reference proteome</keyword>
<reference evidence="1" key="2">
    <citation type="submission" date="2021-02" db="EMBL/GenBank/DDBJ databases">
        <authorList>
            <person name="Kimball J.A."/>
            <person name="Haas M.W."/>
            <person name="Macchietto M."/>
            <person name="Kono T."/>
            <person name="Duquette J."/>
            <person name="Shao M."/>
        </authorList>
    </citation>
    <scope>NUCLEOTIDE SEQUENCE</scope>
    <source>
        <tissue evidence="1">Fresh leaf tissue</tissue>
    </source>
</reference>
<evidence type="ECO:0000313" key="1">
    <source>
        <dbReference type="EMBL" id="KAG8095837.1"/>
    </source>
</evidence>